<name>A0AAN6GH23_9BASI</name>
<dbReference type="AlphaFoldDB" id="A0AAN6GH23"/>
<keyword evidence="3" id="KW-1185">Reference proteome</keyword>
<evidence type="ECO:0000313" key="3">
    <source>
        <dbReference type="Proteomes" id="UP001176521"/>
    </source>
</evidence>
<comment type="caution">
    <text evidence="2">The sequence shown here is derived from an EMBL/GenBank/DDBJ whole genome shotgun (WGS) entry which is preliminary data.</text>
</comment>
<dbReference type="Proteomes" id="UP001176521">
    <property type="component" value="Unassembled WGS sequence"/>
</dbReference>
<gene>
    <name evidence="2" type="ORF">OC842_001122</name>
</gene>
<dbReference type="EMBL" id="JAPDMQ010000037">
    <property type="protein sequence ID" value="KAK0538999.1"/>
    <property type="molecule type" value="Genomic_DNA"/>
</dbReference>
<evidence type="ECO:0000256" key="1">
    <source>
        <dbReference type="SAM" id="MobiDB-lite"/>
    </source>
</evidence>
<reference evidence="2" key="1">
    <citation type="journal article" date="2023" name="PhytoFront">
        <title>Draft Genome Resources of Seven Strains of Tilletia horrida, Causal Agent of Kernel Smut of Rice.</title>
        <authorList>
            <person name="Khanal S."/>
            <person name="Antony Babu S."/>
            <person name="Zhou X.G."/>
        </authorList>
    </citation>
    <scope>NUCLEOTIDE SEQUENCE</scope>
    <source>
        <strain evidence="2">TX3</strain>
    </source>
</reference>
<proteinExistence type="predicted"/>
<accession>A0AAN6GH23</accession>
<sequence length="128" mass="13215">MLALTLTRRAFPSALAPSAATMSTRSYALARGIPGKSAVPASAPAGVSSTPTPAEALEQHSQTSADELEPIADQTRAHMSQQAKAAASQGRSEEVAESRPTVEEAKAEHAPIDTRKAAPNLARKTGQA</sequence>
<feature type="region of interest" description="Disordered" evidence="1">
    <location>
        <begin position="35"/>
        <end position="128"/>
    </location>
</feature>
<feature type="compositionally biased region" description="Basic and acidic residues" evidence="1">
    <location>
        <begin position="91"/>
        <end position="116"/>
    </location>
</feature>
<organism evidence="2 3">
    <name type="scientific">Tilletia horrida</name>
    <dbReference type="NCBI Taxonomy" id="155126"/>
    <lineage>
        <taxon>Eukaryota</taxon>
        <taxon>Fungi</taxon>
        <taxon>Dikarya</taxon>
        <taxon>Basidiomycota</taxon>
        <taxon>Ustilaginomycotina</taxon>
        <taxon>Exobasidiomycetes</taxon>
        <taxon>Tilletiales</taxon>
        <taxon>Tilletiaceae</taxon>
        <taxon>Tilletia</taxon>
    </lineage>
</organism>
<protein>
    <submittedName>
        <fullName evidence="2">Uncharacterized protein</fullName>
    </submittedName>
</protein>
<feature type="compositionally biased region" description="Low complexity" evidence="1">
    <location>
        <begin position="35"/>
        <end position="54"/>
    </location>
</feature>
<evidence type="ECO:0000313" key="2">
    <source>
        <dbReference type="EMBL" id="KAK0538999.1"/>
    </source>
</evidence>